<gene>
    <name evidence="1" type="ORF">CROQUDRAFT_103115</name>
</gene>
<proteinExistence type="predicted"/>
<comment type="caution">
    <text evidence="1">The sequence shown here is derived from an EMBL/GenBank/DDBJ whole genome shotgun (WGS) entry which is preliminary data.</text>
</comment>
<name>A0A9P6NRN3_9BASI</name>
<protein>
    <submittedName>
        <fullName evidence="1">Uncharacterized protein</fullName>
    </submittedName>
</protein>
<organism evidence="1 2">
    <name type="scientific">Cronartium quercuum f. sp. fusiforme G11</name>
    <dbReference type="NCBI Taxonomy" id="708437"/>
    <lineage>
        <taxon>Eukaryota</taxon>
        <taxon>Fungi</taxon>
        <taxon>Dikarya</taxon>
        <taxon>Basidiomycota</taxon>
        <taxon>Pucciniomycotina</taxon>
        <taxon>Pucciniomycetes</taxon>
        <taxon>Pucciniales</taxon>
        <taxon>Coleosporiaceae</taxon>
        <taxon>Cronartium</taxon>
    </lineage>
</organism>
<accession>A0A9P6NRN3</accession>
<dbReference type="EMBL" id="MU167209">
    <property type="protein sequence ID" value="KAG0152126.1"/>
    <property type="molecule type" value="Genomic_DNA"/>
</dbReference>
<dbReference type="AlphaFoldDB" id="A0A9P6NRN3"/>
<keyword evidence="2" id="KW-1185">Reference proteome</keyword>
<sequence>MEAHQKHGYHQLSLNSVSAIGYRAGLGHNRHAKKALMRHFFRSTEWLGIVFGPHPNLQSKSHRPNPTPAAPTPGSCRVTQIITLGTIIAATDGYLSTHPATHLPATVAFLQSSINLSKQLHMKFSRIINERDRPEASQTESHLQLGPRHLTKRLVLEMRSRSRHSHDLFLRFLFSLIWRLVEFFSRYPLVKIPNQIRKRHYTQIGKCLLKNFHRTTFKSLSKLF</sequence>
<dbReference type="Proteomes" id="UP000886653">
    <property type="component" value="Unassembled WGS sequence"/>
</dbReference>
<evidence type="ECO:0000313" key="1">
    <source>
        <dbReference type="EMBL" id="KAG0152126.1"/>
    </source>
</evidence>
<evidence type="ECO:0000313" key="2">
    <source>
        <dbReference type="Proteomes" id="UP000886653"/>
    </source>
</evidence>
<reference evidence="1" key="1">
    <citation type="submission" date="2013-11" db="EMBL/GenBank/DDBJ databases">
        <title>Genome sequence of the fusiform rust pathogen reveals effectors for host alternation and coevolution with pine.</title>
        <authorList>
            <consortium name="DOE Joint Genome Institute"/>
            <person name="Smith K."/>
            <person name="Pendleton A."/>
            <person name="Kubisiak T."/>
            <person name="Anderson C."/>
            <person name="Salamov A."/>
            <person name="Aerts A."/>
            <person name="Riley R."/>
            <person name="Clum A."/>
            <person name="Lindquist E."/>
            <person name="Ence D."/>
            <person name="Campbell M."/>
            <person name="Kronenberg Z."/>
            <person name="Feau N."/>
            <person name="Dhillon B."/>
            <person name="Hamelin R."/>
            <person name="Burleigh J."/>
            <person name="Smith J."/>
            <person name="Yandell M."/>
            <person name="Nelson C."/>
            <person name="Grigoriev I."/>
            <person name="Davis J."/>
        </authorList>
    </citation>
    <scope>NUCLEOTIDE SEQUENCE</scope>
    <source>
        <strain evidence="1">G11</strain>
    </source>
</reference>